<dbReference type="InterPro" id="IPR036412">
    <property type="entry name" value="HAD-like_sf"/>
</dbReference>
<dbReference type="RefSeq" id="WP_131911335.1">
    <property type="nucleotide sequence ID" value="NZ_OU594967.1"/>
</dbReference>
<dbReference type="Pfam" id="PF00702">
    <property type="entry name" value="Hydrolase"/>
    <property type="match status" value="1"/>
</dbReference>
<dbReference type="EMBL" id="SMGD01000005">
    <property type="protein sequence ID" value="TCK61474.1"/>
    <property type="molecule type" value="Genomic_DNA"/>
</dbReference>
<reference evidence="1 2" key="1">
    <citation type="submission" date="2019-03" db="EMBL/GenBank/DDBJ databases">
        <title>Genomic Encyclopedia of Type Strains, Phase IV (KMG-IV): sequencing the most valuable type-strain genomes for metagenomic binning, comparative biology and taxonomic classification.</title>
        <authorList>
            <person name="Goeker M."/>
        </authorList>
    </citation>
    <scope>NUCLEOTIDE SEQUENCE [LARGE SCALE GENOMIC DNA]</scope>
    <source>
        <strain evidence="1 2">DSM 18577</strain>
    </source>
</reference>
<dbReference type="GO" id="GO:0016787">
    <property type="term" value="F:hydrolase activity"/>
    <property type="evidence" value="ECO:0007669"/>
    <property type="project" value="UniProtKB-KW"/>
</dbReference>
<dbReference type="NCBIfam" id="TIGR01509">
    <property type="entry name" value="HAD-SF-IA-v3"/>
    <property type="match status" value="1"/>
</dbReference>
<evidence type="ECO:0000313" key="2">
    <source>
        <dbReference type="Proteomes" id="UP000295565"/>
    </source>
</evidence>
<accession>A0A4R1KAP5</accession>
<gene>
    <name evidence="1" type="ORF">EV690_0472</name>
</gene>
<dbReference type="PANTHER" id="PTHR43611">
    <property type="entry name" value="ALPHA-D-GLUCOSE 1-PHOSPHATE PHOSPHATASE"/>
    <property type="match status" value="1"/>
</dbReference>
<comment type="caution">
    <text evidence="1">The sequence shown here is derived from an EMBL/GenBank/DDBJ whole genome shotgun (WGS) entry which is preliminary data.</text>
</comment>
<dbReference type="SUPFAM" id="SSF56784">
    <property type="entry name" value="HAD-like"/>
    <property type="match status" value="1"/>
</dbReference>
<keyword evidence="2" id="KW-1185">Reference proteome</keyword>
<dbReference type="InterPro" id="IPR023198">
    <property type="entry name" value="PGP-like_dom2"/>
</dbReference>
<keyword evidence="1" id="KW-0378">Hydrolase</keyword>
<proteinExistence type="predicted"/>
<evidence type="ECO:0000313" key="1">
    <source>
        <dbReference type="EMBL" id="TCK61474.1"/>
    </source>
</evidence>
<dbReference type="SFLD" id="SFLDS00003">
    <property type="entry name" value="Haloacid_Dehalogenase"/>
    <property type="match status" value="1"/>
</dbReference>
<sequence length="205" mass="23769">MEKLAIKNVIFDIGNVMVRWSPEEIIRLTFGENADIALIRSEVFQNEVWMNYNLGNMTQKQVSASLIQQFGFSSDQMDCFFYYLMTTQIQIFGQQQLLQRIKDAGFGVYALTDNVIDIVNYLKEQYDFWALFDGEVVSDDVHLLKPQPEIYHHLLDTYQLKAQECVFTDDMSRNIRGCEAVGMHGIVFENSAQLEARLHELGLEF</sequence>
<dbReference type="CDD" id="cd02603">
    <property type="entry name" value="HAD_sEH-N_like"/>
    <property type="match status" value="1"/>
</dbReference>
<dbReference type="AlphaFoldDB" id="A0A4R1KAP5"/>
<organism evidence="1 2">
    <name type="scientific">Celerinatantimonas diazotrophica</name>
    <dbReference type="NCBI Taxonomy" id="412034"/>
    <lineage>
        <taxon>Bacteria</taxon>
        <taxon>Pseudomonadati</taxon>
        <taxon>Pseudomonadota</taxon>
        <taxon>Gammaproteobacteria</taxon>
        <taxon>Celerinatantimonadaceae</taxon>
        <taxon>Celerinatantimonas</taxon>
    </lineage>
</organism>
<dbReference type="InterPro" id="IPR006439">
    <property type="entry name" value="HAD-SF_hydro_IA"/>
</dbReference>
<dbReference type="Gene3D" id="3.40.50.1000">
    <property type="entry name" value="HAD superfamily/HAD-like"/>
    <property type="match status" value="1"/>
</dbReference>
<protein>
    <submittedName>
        <fullName evidence="1">Putative hydrolase of the HAD superfamily</fullName>
    </submittedName>
</protein>
<name>A0A4R1KAP5_9GAMM</name>
<dbReference type="OrthoDB" id="9797415at2"/>
<dbReference type="InterPro" id="IPR023214">
    <property type="entry name" value="HAD_sf"/>
</dbReference>
<dbReference type="PANTHER" id="PTHR43611:SF3">
    <property type="entry name" value="FLAVIN MONONUCLEOTIDE HYDROLASE 1, CHLOROPLATIC"/>
    <property type="match status" value="1"/>
</dbReference>
<dbReference type="Gene3D" id="1.10.150.240">
    <property type="entry name" value="Putative phosphatase, domain 2"/>
    <property type="match status" value="1"/>
</dbReference>
<dbReference type="SFLD" id="SFLDG01129">
    <property type="entry name" value="C1.5:_HAD__Beta-PGM__Phosphata"/>
    <property type="match status" value="1"/>
</dbReference>
<dbReference type="Proteomes" id="UP000295565">
    <property type="component" value="Unassembled WGS sequence"/>
</dbReference>